<gene>
    <name evidence="6" type="ORF">GJV77_05580</name>
</gene>
<comment type="subcellular location">
    <subcellularLocation>
        <location evidence="1">Membrane</location>
        <topology evidence="1">Multi-pass membrane protein</topology>
    </subcellularLocation>
</comment>
<protein>
    <submittedName>
        <fullName evidence="6">CvpA family protein</fullName>
    </submittedName>
</protein>
<organism evidence="6 7">
    <name type="scientific">Myroides pelagicus</name>
    <dbReference type="NCBI Taxonomy" id="270914"/>
    <lineage>
        <taxon>Bacteria</taxon>
        <taxon>Pseudomonadati</taxon>
        <taxon>Bacteroidota</taxon>
        <taxon>Flavobacteriia</taxon>
        <taxon>Flavobacteriales</taxon>
        <taxon>Flavobacteriaceae</taxon>
        <taxon>Myroides</taxon>
    </lineage>
</organism>
<dbReference type="GO" id="GO:0016020">
    <property type="term" value="C:membrane"/>
    <property type="evidence" value="ECO:0007669"/>
    <property type="project" value="UniProtKB-SubCell"/>
</dbReference>
<evidence type="ECO:0000256" key="1">
    <source>
        <dbReference type="ARBA" id="ARBA00004141"/>
    </source>
</evidence>
<dbReference type="AlphaFoldDB" id="A0A7K1GKH6"/>
<dbReference type="Pfam" id="PF02674">
    <property type="entry name" value="Colicin_V"/>
    <property type="match status" value="1"/>
</dbReference>
<dbReference type="RefSeq" id="WP_155035387.1">
    <property type="nucleotide sequence ID" value="NZ_JAYMMG010000005.1"/>
</dbReference>
<dbReference type="OrthoDB" id="1492026at2"/>
<keyword evidence="2 5" id="KW-0812">Transmembrane</keyword>
<keyword evidence="4 5" id="KW-0472">Membrane</keyword>
<feature type="transmembrane region" description="Helical" evidence="5">
    <location>
        <begin position="23"/>
        <end position="41"/>
    </location>
</feature>
<feature type="transmembrane region" description="Helical" evidence="5">
    <location>
        <begin position="103"/>
        <end position="121"/>
    </location>
</feature>
<name>A0A7K1GKH6_9FLAO</name>
<evidence type="ECO:0000256" key="4">
    <source>
        <dbReference type="ARBA" id="ARBA00023136"/>
    </source>
</evidence>
<dbReference type="InterPro" id="IPR003825">
    <property type="entry name" value="Colicin-V_CvpA"/>
</dbReference>
<dbReference type="Proteomes" id="UP000488936">
    <property type="component" value="Unassembled WGS sequence"/>
</dbReference>
<evidence type="ECO:0000256" key="5">
    <source>
        <dbReference type="SAM" id="Phobius"/>
    </source>
</evidence>
<accession>A0A7K1GKH6</accession>
<evidence type="ECO:0000256" key="3">
    <source>
        <dbReference type="ARBA" id="ARBA00022989"/>
    </source>
</evidence>
<reference evidence="6 7" key="1">
    <citation type="journal article" date="2006" name="Int. J. Syst. Evol. Microbiol.">
        <title>Myroides pelagicus sp. nov., isolated from seawater in Thailand.</title>
        <authorList>
            <person name="Yoon J."/>
            <person name="Maneerat S."/>
            <person name="Kawai F."/>
            <person name="Yokota A."/>
        </authorList>
    </citation>
    <scope>NUCLEOTIDE SEQUENCE [LARGE SCALE GENOMIC DNA]</scope>
    <source>
        <strain evidence="6 7">SM1T</strain>
    </source>
</reference>
<dbReference type="EMBL" id="WMJY01000009">
    <property type="protein sequence ID" value="MTH29392.1"/>
    <property type="molecule type" value="Genomic_DNA"/>
</dbReference>
<evidence type="ECO:0000313" key="7">
    <source>
        <dbReference type="Proteomes" id="UP000488936"/>
    </source>
</evidence>
<keyword evidence="3 5" id="KW-1133">Transmembrane helix</keyword>
<evidence type="ECO:0000256" key="2">
    <source>
        <dbReference type="ARBA" id="ARBA00022692"/>
    </source>
</evidence>
<keyword evidence="7" id="KW-1185">Reference proteome</keyword>
<dbReference type="GO" id="GO:0009403">
    <property type="term" value="P:toxin biosynthetic process"/>
    <property type="evidence" value="ECO:0007669"/>
    <property type="project" value="InterPro"/>
</dbReference>
<dbReference type="PANTHER" id="PTHR37306:SF1">
    <property type="entry name" value="COLICIN V PRODUCTION PROTEIN"/>
    <property type="match status" value="1"/>
</dbReference>
<proteinExistence type="predicted"/>
<comment type="caution">
    <text evidence="6">The sequence shown here is derived from an EMBL/GenBank/DDBJ whole genome shotgun (WGS) entry which is preliminary data.</text>
</comment>
<evidence type="ECO:0000313" key="6">
    <source>
        <dbReference type="EMBL" id="MTH29392.1"/>
    </source>
</evidence>
<dbReference type="PANTHER" id="PTHR37306">
    <property type="entry name" value="COLICIN V PRODUCTION PROTEIN"/>
    <property type="match status" value="1"/>
</dbReference>
<feature type="transmembrane region" description="Helical" evidence="5">
    <location>
        <begin position="61"/>
        <end position="82"/>
    </location>
</feature>
<sequence>MILDIIVGIALVYSIYIGFQKGLFVSVAAFLSILIGVIGALKFSNVLKAWLYTELGWNTSLLPIISFVAAFFISILVVKFIANMLTKVFESVYLGFVNRLFGAVFQVLVVVLVGSVLLSFFDELNKAVQLVNQDTLLLSYSYQVYMVLSEELLPSLYAMVKTLFEQSVDILTTPIETESI</sequence>